<dbReference type="AlphaFoldDB" id="A0A225VSG1"/>
<feature type="domain" description="Integrase zinc-binding" evidence="1">
    <location>
        <begin position="306"/>
        <end position="346"/>
    </location>
</feature>
<keyword evidence="3" id="KW-1185">Reference proteome</keyword>
<evidence type="ECO:0000313" key="3">
    <source>
        <dbReference type="Proteomes" id="UP000198211"/>
    </source>
</evidence>
<dbReference type="InterPro" id="IPR052160">
    <property type="entry name" value="Gypsy_RT_Integrase-like"/>
</dbReference>
<proteinExistence type="predicted"/>
<dbReference type="InterPro" id="IPR041588">
    <property type="entry name" value="Integrase_H2C2"/>
</dbReference>
<name>A0A225VSG1_9STRA</name>
<evidence type="ECO:0000313" key="2">
    <source>
        <dbReference type="EMBL" id="OWZ08383.1"/>
    </source>
</evidence>
<dbReference type="EMBL" id="NBNE01003175">
    <property type="protein sequence ID" value="OWZ08383.1"/>
    <property type="molecule type" value="Genomic_DNA"/>
</dbReference>
<accession>A0A225VSG1</accession>
<organism evidence="2 3">
    <name type="scientific">Phytophthora megakarya</name>
    <dbReference type="NCBI Taxonomy" id="4795"/>
    <lineage>
        <taxon>Eukaryota</taxon>
        <taxon>Sar</taxon>
        <taxon>Stramenopiles</taxon>
        <taxon>Oomycota</taxon>
        <taxon>Peronosporomycetes</taxon>
        <taxon>Peronosporales</taxon>
        <taxon>Peronosporaceae</taxon>
        <taxon>Phytophthora</taxon>
    </lineage>
</organism>
<dbReference type="GO" id="GO:0003676">
    <property type="term" value="F:nucleic acid binding"/>
    <property type="evidence" value="ECO:0007669"/>
    <property type="project" value="InterPro"/>
</dbReference>
<dbReference type="PANTHER" id="PTHR47266">
    <property type="entry name" value="ENDONUCLEASE-RELATED"/>
    <property type="match status" value="1"/>
</dbReference>
<protein>
    <submittedName>
        <fullName evidence="2">Trafficking protein particle complex subunit</fullName>
    </submittedName>
</protein>
<dbReference type="Gene3D" id="3.30.420.10">
    <property type="entry name" value="Ribonuclease H-like superfamily/Ribonuclease H"/>
    <property type="match status" value="1"/>
</dbReference>
<dbReference type="SUPFAM" id="SSF53098">
    <property type="entry name" value="Ribonuclease H-like"/>
    <property type="match status" value="1"/>
</dbReference>
<dbReference type="Pfam" id="PF17921">
    <property type="entry name" value="Integrase_H2C2"/>
    <property type="match status" value="1"/>
</dbReference>
<dbReference type="OrthoDB" id="125640at2759"/>
<sequence length="813" mass="90017">MNSRDLVMHMKPRDLSNSSDTTEKIIVAFGSIVEPLTRVMKMAAIYVRLIFAVDLASKRYRLPYMSVVLHQAGTKSNFEYEFQVEYRPGSTNVVGDAISRAPVVVRMVAGRLYQHVPMTNDTEVETTTVTTVSGMVNTPNLADGKDVAVATTVPAMIELVAMNQMARTAPTDTIRTDMATVGETPTADNAASAVMTSRATVRGVNARGDTTTVVPDLQASSTEHILRGETTVETPGATITNDSVVGLNGAATTSDDLSDDDIVTAQKSSEFTKRLMTAGKYGSMRVKNEYGLVVIETCDDWQVLLPPTLWAPVFKEIHGSVWNGHLRGPHTYGRVAQLYWWPGLSRVGFAIVGTVDHENPEVIPPLQSRRGGAVGDRWTLNVAGPFPVENGGDRYVVAAIEYVTRYVVASCVTEHTIVLKFGVFSELLTDGACGIVPREFSPLLQTQQVNPVLYRAQLVGLAEHFDRTWKDRVSTPYKMKRNVIGIGGLLPTPTILSGIYSVPNTKCVDDGKETTGTKRVTPTSREGDLHAYHASLLEAMKRNHGVAKAARTLEQERHEQYYRKFGLSESPWKAVPVLTIKKSFIRAGKTPYGPRDKENKFHVGQVSGVKASVGDPVWVHNPPRGKNATKFVHQWQGYFALSNLLATKTSSYDGRTRKAKAISDASDISHRRGAPVKDPWQTGVNRRQQRLFLQRRLLLHEQRSREVQNDPELQWMMLSDPTTNVASRWSADVDGDATQHDSTFLSTNCIPEAIQTSGRLTAMGRARARWTSVAEYERLYRGERVVDDPTIEEIIKGDIHHDKEFDRDVGRGR</sequence>
<dbReference type="InterPro" id="IPR036397">
    <property type="entry name" value="RNaseH_sf"/>
</dbReference>
<dbReference type="Gene3D" id="1.10.340.70">
    <property type="match status" value="1"/>
</dbReference>
<comment type="caution">
    <text evidence="2">The sequence shown here is derived from an EMBL/GenBank/DDBJ whole genome shotgun (WGS) entry which is preliminary data.</text>
</comment>
<reference evidence="3" key="1">
    <citation type="submission" date="2017-03" db="EMBL/GenBank/DDBJ databases">
        <title>Phytopthora megakarya and P. palmivora, two closely related causual agents of cacao black pod achieved similar genome size and gene model numbers by different mechanisms.</title>
        <authorList>
            <person name="Ali S."/>
            <person name="Shao J."/>
            <person name="Larry D.J."/>
            <person name="Kronmiller B."/>
            <person name="Shen D."/>
            <person name="Strem M.D."/>
            <person name="Melnick R.L."/>
            <person name="Guiltinan M.J."/>
            <person name="Tyler B.M."/>
            <person name="Meinhardt L.W."/>
            <person name="Bailey B.A."/>
        </authorList>
    </citation>
    <scope>NUCLEOTIDE SEQUENCE [LARGE SCALE GENOMIC DNA]</scope>
    <source>
        <strain evidence="3">zdho120</strain>
    </source>
</reference>
<gene>
    <name evidence="2" type="ORF">PHMEG_00019086</name>
</gene>
<dbReference type="InterPro" id="IPR012337">
    <property type="entry name" value="RNaseH-like_sf"/>
</dbReference>
<evidence type="ECO:0000259" key="1">
    <source>
        <dbReference type="Pfam" id="PF17921"/>
    </source>
</evidence>
<dbReference type="Proteomes" id="UP000198211">
    <property type="component" value="Unassembled WGS sequence"/>
</dbReference>